<dbReference type="Proteomes" id="UP001430953">
    <property type="component" value="Unassembled WGS sequence"/>
</dbReference>
<accession>A0AAW2EG77</accession>
<sequence>MPAVRKNIFHIFSPSVNSKFLDNGSWTLTFFHCRKNPTRVYEIIFERKNKYYRVNESSQKLEFILDENAYFRYACL</sequence>
<evidence type="ECO:0000313" key="1">
    <source>
        <dbReference type="EMBL" id="KAL0101389.1"/>
    </source>
</evidence>
<keyword evidence="2" id="KW-1185">Reference proteome</keyword>
<dbReference type="AlphaFoldDB" id="A0AAW2EG77"/>
<comment type="caution">
    <text evidence="1">The sequence shown here is derived from an EMBL/GenBank/DDBJ whole genome shotgun (WGS) entry which is preliminary data.</text>
</comment>
<gene>
    <name evidence="1" type="ORF">PUN28_018903</name>
</gene>
<organism evidence="1 2">
    <name type="scientific">Cardiocondyla obscurior</name>
    <dbReference type="NCBI Taxonomy" id="286306"/>
    <lineage>
        <taxon>Eukaryota</taxon>
        <taxon>Metazoa</taxon>
        <taxon>Ecdysozoa</taxon>
        <taxon>Arthropoda</taxon>
        <taxon>Hexapoda</taxon>
        <taxon>Insecta</taxon>
        <taxon>Pterygota</taxon>
        <taxon>Neoptera</taxon>
        <taxon>Endopterygota</taxon>
        <taxon>Hymenoptera</taxon>
        <taxon>Apocrita</taxon>
        <taxon>Aculeata</taxon>
        <taxon>Formicoidea</taxon>
        <taxon>Formicidae</taxon>
        <taxon>Myrmicinae</taxon>
        <taxon>Cardiocondyla</taxon>
    </lineage>
</organism>
<protein>
    <submittedName>
        <fullName evidence="1">Uncharacterized protein</fullName>
    </submittedName>
</protein>
<proteinExistence type="predicted"/>
<name>A0AAW2EG77_9HYME</name>
<reference evidence="1 2" key="1">
    <citation type="submission" date="2023-03" db="EMBL/GenBank/DDBJ databases">
        <title>High recombination rates correlate with genetic variation in Cardiocondyla obscurior ants.</title>
        <authorList>
            <person name="Errbii M."/>
        </authorList>
    </citation>
    <scope>NUCLEOTIDE SEQUENCE [LARGE SCALE GENOMIC DNA]</scope>
    <source>
        <strain evidence="1">Alpha-2009</strain>
        <tissue evidence="1">Whole body</tissue>
    </source>
</reference>
<dbReference type="EMBL" id="JADYXP020000024">
    <property type="protein sequence ID" value="KAL0101389.1"/>
    <property type="molecule type" value="Genomic_DNA"/>
</dbReference>
<evidence type="ECO:0000313" key="2">
    <source>
        <dbReference type="Proteomes" id="UP001430953"/>
    </source>
</evidence>